<reference evidence="3" key="1">
    <citation type="journal article" date="2023" name="Mol. Phylogenet. Evol.">
        <title>Genome-scale phylogeny and comparative genomics of the fungal order Sordariales.</title>
        <authorList>
            <person name="Hensen N."/>
            <person name="Bonometti L."/>
            <person name="Westerberg I."/>
            <person name="Brannstrom I.O."/>
            <person name="Guillou S."/>
            <person name="Cros-Aarteil S."/>
            <person name="Calhoun S."/>
            <person name="Haridas S."/>
            <person name="Kuo A."/>
            <person name="Mondo S."/>
            <person name="Pangilinan J."/>
            <person name="Riley R."/>
            <person name="LaButti K."/>
            <person name="Andreopoulos B."/>
            <person name="Lipzen A."/>
            <person name="Chen C."/>
            <person name="Yan M."/>
            <person name="Daum C."/>
            <person name="Ng V."/>
            <person name="Clum A."/>
            <person name="Steindorff A."/>
            <person name="Ohm R.A."/>
            <person name="Martin F."/>
            <person name="Silar P."/>
            <person name="Natvig D.O."/>
            <person name="Lalanne C."/>
            <person name="Gautier V."/>
            <person name="Ament-Velasquez S.L."/>
            <person name="Kruys A."/>
            <person name="Hutchinson M.I."/>
            <person name="Powell A.J."/>
            <person name="Barry K."/>
            <person name="Miller A.N."/>
            <person name="Grigoriev I.V."/>
            <person name="Debuchy R."/>
            <person name="Gladieux P."/>
            <person name="Hiltunen Thoren M."/>
            <person name="Johannesson H."/>
        </authorList>
    </citation>
    <scope>NUCLEOTIDE SEQUENCE</scope>
    <source>
        <strain evidence="3">CBS 990.96</strain>
    </source>
</reference>
<evidence type="ECO:0000313" key="4">
    <source>
        <dbReference type="Proteomes" id="UP001301958"/>
    </source>
</evidence>
<keyword evidence="1" id="KW-0472">Membrane</keyword>
<sequence length="473" mass="53050">MASKLWILFSGLILLSLGANVLFLLSCLTPTIKEIALYRVNVTQLAQNLQIQGLNNSRDVSHLIHPALPTYWYWGISGICDVHEDETVNCRQKFLPTQGLLNLIEESLRDRLSNDTNDSDNNTEQIVQDVVSAWNTTVSKPRVATFVARKERGLLVRLKASAALAIVAIVLDSIFAIIVPCLVKGKFKKGLSTLPVLSGLVAAAAGTLAILSMKYGVRGMVNTGEHGGPAIIIIFVGVALKALPIALASWLGNRYEEERLPTTRPPGPWPPGPPGDIIQYPPVQPPTRPPIIPDSGSVDTTHAIGYRGEKYIFNLFQRRSIPGWSYHNWTSKLRKSEGLYPSFDEIEWRYSDFTYPREDVDTRVMARMLSGQGATILPEWMSNPTCTYHIEVKTTRGRTDTTFYVSEHQVRMMDNYQDHPNHAYILARVYNVDNPQRIGVDWISNPRKRTSGLYFDGPYQNEEGGWYYKVTMA</sequence>
<feature type="transmembrane region" description="Helical" evidence="1">
    <location>
        <begin position="231"/>
        <end position="251"/>
    </location>
</feature>
<accession>A0AAN7BI86</accession>
<organism evidence="3 4">
    <name type="scientific">Podospora fimiseda</name>
    <dbReference type="NCBI Taxonomy" id="252190"/>
    <lineage>
        <taxon>Eukaryota</taxon>
        <taxon>Fungi</taxon>
        <taxon>Dikarya</taxon>
        <taxon>Ascomycota</taxon>
        <taxon>Pezizomycotina</taxon>
        <taxon>Sordariomycetes</taxon>
        <taxon>Sordariomycetidae</taxon>
        <taxon>Sordariales</taxon>
        <taxon>Podosporaceae</taxon>
        <taxon>Podospora</taxon>
    </lineage>
</organism>
<feature type="transmembrane region" description="Helical" evidence="1">
    <location>
        <begin position="190"/>
        <end position="211"/>
    </location>
</feature>
<gene>
    <name evidence="3" type="ORF">QBC38DRAFT_43030</name>
</gene>
<dbReference type="Pfam" id="PF13020">
    <property type="entry name" value="NOV_C"/>
    <property type="match status" value="1"/>
</dbReference>
<dbReference type="Proteomes" id="UP001301958">
    <property type="component" value="Unassembled WGS sequence"/>
</dbReference>
<dbReference type="EMBL" id="MU865416">
    <property type="protein sequence ID" value="KAK4223750.1"/>
    <property type="molecule type" value="Genomic_DNA"/>
</dbReference>
<keyword evidence="4" id="KW-1185">Reference proteome</keyword>
<keyword evidence="1" id="KW-0812">Transmembrane</keyword>
<feature type="transmembrane region" description="Helical" evidence="1">
    <location>
        <begin position="162"/>
        <end position="183"/>
    </location>
</feature>
<evidence type="ECO:0000313" key="3">
    <source>
        <dbReference type="EMBL" id="KAK4223750.1"/>
    </source>
</evidence>
<comment type="caution">
    <text evidence="3">The sequence shown here is derived from an EMBL/GenBank/DDBJ whole genome shotgun (WGS) entry which is preliminary data.</text>
</comment>
<dbReference type="InterPro" id="IPR024975">
    <property type="entry name" value="NOV_C"/>
</dbReference>
<dbReference type="PROSITE" id="PS51257">
    <property type="entry name" value="PROKAR_LIPOPROTEIN"/>
    <property type="match status" value="1"/>
</dbReference>
<proteinExistence type="predicted"/>
<feature type="domain" description="Protein NO VEIN C-terminal" evidence="2">
    <location>
        <begin position="387"/>
        <end position="435"/>
    </location>
</feature>
<reference evidence="3" key="2">
    <citation type="submission" date="2023-05" db="EMBL/GenBank/DDBJ databases">
        <authorList>
            <consortium name="Lawrence Berkeley National Laboratory"/>
            <person name="Steindorff A."/>
            <person name="Hensen N."/>
            <person name="Bonometti L."/>
            <person name="Westerberg I."/>
            <person name="Brannstrom I.O."/>
            <person name="Guillou S."/>
            <person name="Cros-Aarteil S."/>
            <person name="Calhoun S."/>
            <person name="Haridas S."/>
            <person name="Kuo A."/>
            <person name="Mondo S."/>
            <person name="Pangilinan J."/>
            <person name="Riley R."/>
            <person name="Labutti K."/>
            <person name="Andreopoulos B."/>
            <person name="Lipzen A."/>
            <person name="Chen C."/>
            <person name="Yanf M."/>
            <person name="Daum C."/>
            <person name="Ng V."/>
            <person name="Clum A."/>
            <person name="Ohm R."/>
            <person name="Martin F."/>
            <person name="Silar P."/>
            <person name="Natvig D."/>
            <person name="Lalanne C."/>
            <person name="Gautier V."/>
            <person name="Ament-Velasquez S.L."/>
            <person name="Kruys A."/>
            <person name="Hutchinson M.I."/>
            <person name="Powell A.J."/>
            <person name="Barry K."/>
            <person name="Miller A.N."/>
            <person name="Grigoriev I.V."/>
            <person name="Debuchy R."/>
            <person name="Gladieux P."/>
            <person name="Thoren M.H."/>
            <person name="Johannesson H."/>
        </authorList>
    </citation>
    <scope>NUCLEOTIDE SEQUENCE</scope>
    <source>
        <strain evidence="3">CBS 990.96</strain>
    </source>
</reference>
<evidence type="ECO:0000259" key="2">
    <source>
        <dbReference type="Pfam" id="PF13020"/>
    </source>
</evidence>
<protein>
    <recommendedName>
        <fullName evidence="2">Protein NO VEIN C-terminal domain-containing protein</fullName>
    </recommendedName>
</protein>
<evidence type="ECO:0000256" key="1">
    <source>
        <dbReference type="SAM" id="Phobius"/>
    </source>
</evidence>
<keyword evidence="1" id="KW-1133">Transmembrane helix</keyword>
<name>A0AAN7BI86_9PEZI</name>
<dbReference type="AlphaFoldDB" id="A0AAN7BI86"/>